<feature type="domain" description="Phage-Barnase-EndoU-ColicinE5/D-RelE like nuclease 2" evidence="1">
    <location>
        <begin position="31"/>
        <end position="127"/>
    </location>
</feature>
<evidence type="ECO:0000259" key="1">
    <source>
        <dbReference type="Pfam" id="PF18810"/>
    </source>
</evidence>
<dbReference type="Proteomes" id="UP000027341">
    <property type="component" value="Unassembled WGS sequence"/>
</dbReference>
<dbReference type="Pfam" id="PF18810">
    <property type="entry name" value="PBECR2"/>
    <property type="match status" value="1"/>
</dbReference>
<comment type="caution">
    <text evidence="2">The sequence shown here is derived from an EMBL/GenBank/DDBJ whole genome shotgun (WGS) entry which is preliminary data.</text>
</comment>
<dbReference type="RefSeq" id="WP_238320241.1">
    <property type="nucleotide sequence ID" value="NZ_JMIU01000002.1"/>
</dbReference>
<gene>
    <name evidence="2" type="ORF">EI16_12215</name>
</gene>
<keyword evidence="3" id="KW-1185">Reference proteome</keyword>
<sequence>TLPSHNDAYNHMVQTVLGGNQTLTIATNVCQVTLIDTLMNHIVEKRPDARERYAEFVIPALTNPFEIWETKYDDGTSRYAFIGLFDTNYHVVVIVHISENGNLFWNLITKSKTKDLNKQRKGILLHKCY</sequence>
<evidence type="ECO:0000313" key="2">
    <source>
        <dbReference type="EMBL" id="KDN94657.1"/>
    </source>
</evidence>
<organism evidence="2 3">
    <name type="scientific">Hydrogenovibrio marinus</name>
    <dbReference type="NCBI Taxonomy" id="28885"/>
    <lineage>
        <taxon>Bacteria</taxon>
        <taxon>Pseudomonadati</taxon>
        <taxon>Pseudomonadota</taxon>
        <taxon>Gammaproteobacteria</taxon>
        <taxon>Thiotrichales</taxon>
        <taxon>Piscirickettsiaceae</taxon>
        <taxon>Hydrogenovibrio</taxon>
    </lineage>
</organism>
<proteinExistence type="predicted"/>
<dbReference type="AlphaFoldDB" id="A0A066ZME1"/>
<accession>A0A066ZME1</accession>
<dbReference type="EMBL" id="JMIU01000002">
    <property type="protein sequence ID" value="KDN94657.1"/>
    <property type="molecule type" value="Genomic_DNA"/>
</dbReference>
<reference evidence="2 3" key="1">
    <citation type="submission" date="2014-04" db="EMBL/GenBank/DDBJ databases">
        <title>Draft genome sequence of Hydrogenovibrio marinus MH-110, a model organism for aerobic H2 metabolism.</title>
        <authorList>
            <person name="Cha H.J."/>
            <person name="Jo B.H."/>
            <person name="Hwang B.H."/>
        </authorList>
    </citation>
    <scope>NUCLEOTIDE SEQUENCE [LARGE SCALE GENOMIC DNA]</scope>
    <source>
        <strain evidence="2 3">MH-110</strain>
    </source>
</reference>
<feature type="non-terminal residue" evidence="2">
    <location>
        <position position="1"/>
    </location>
</feature>
<protein>
    <recommendedName>
        <fullName evidence="1">Phage-Barnase-EndoU-ColicinE5/D-RelE like nuclease 2 domain-containing protein</fullName>
    </recommendedName>
</protein>
<dbReference type="InterPro" id="IPR041110">
    <property type="entry name" value="PBECR2"/>
</dbReference>
<name>A0A066ZME1_HYDMR</name>
<evidence type="ECO:0000313" key="3">
    <source>
        <dbReference type="Proteomes" id="UP000027341"/>
    </source>
</evidence>